<name>A0A239EBZ2_9BURK</name>
<dbReference type="SUPFAM" id="SSF53681">
    <property type="entry name" value="Aspartate/glutamate racemase"/>
    <property type="match status" value="2"/>
</dbReference>
<dbReference type="InterPro" id="IPR004380">
    <property type="entry name" value="Asp_race"/>
</dbReference>
<dbReference type="Proteomes" id="UP000198284">
    <property type="component" value="Unassembled WGS sequence"/>
</dbReference>
<keyword evidence="2" id="KW-0413">Isomerase</keyword>
<protein>
    <submittedName>
        <fullName evidence="3">Aspartate racemase</fullName>
    </submittedName>
</protein>
<comment type="similarity">
    <text evidence="1">Belongs to the aspartate/glutamate racemases family.</text>
</comment>
<dbReference type="RefSeq" id="WP_089398428.1">
    <property type="nucleotide sequence ID" value="NZ_FZOT01000002.1"/>
</dbReference>
<accession>A0A239EBZ2</accession>
<evidence type="ECO:0000256" key="1">
    <source>
        <dbReference type="ARBA" id="ARBA00007847"/>
    </source>
</evidence>
<gene>
    <name evidence="3" type="ORF">SAMN06265795_102616</name>
</gene>
<dbReference type="NCBIfam" id="TIGR00035">
    <property type="entry name" value="asp_race"/>
    <property type="match status" value="1"/>
</dbReference>
<evidence type="ECO:0000256" key="2">
    <source>
        <dbReference type="ARBA" id="ARBA00023235"/>
    </source>
</evidence>
<sequence>MPSILGVLGGMGPLATVDFMRKVIEETGARTDQDNVPMIVDSVPQIPCRVAAVMENGVSPLPQLLEGLRRLQRAGAGGAVIACNTAHHWFDDMADAGILPLLHIVDAAGEELARRHLLNAPVGLLGTEATLAAEVYQQRLALQDIDFILNTPQERAELVLPAIRLVKENRAAEAGPLLEQALRLLRERGAGSSILACTELPVALDAIASPLLADSVDPTRALARAAVNWTRQGFPPISAVPA</sequence>
<dbReference type="AlphaFoldDB" id="A0A239EBZ2"/>
<dbReference type="PANTHER" id="PTHR21198">
    <property type="entry name" value="GLUTAMATE RACEMASE"/>
    <property type="match status" value="1"/>
</dbReference>
<dbReference type="OrthoDB" id="9803739at2"/>
<dbReference type="Gene3D" id="3.40.50.1860">
    <property type="match status" value="2"/>
</dbReference>
<dbReference type="GO" id="GO:0047661">
    <property type="term" value="F:amino-acid racemase activity"/>
    <property type="evidence" value="ECO:0007669"/>
    <property type="project" value="InterPro"/>
</dbReference>
<dbReference type="InterPro" id="IPR015942">
    <property type="entry name" value="Asp/Glu/hydantoin_racemase"/>
</dbReference>
<evidence type="ECO:0000313" key="4">
    <source>
        <dbReference type="Proteomes" id="UP000198284"/>
    </source>
</evidence>
<reference evidence="3 4" key="1">
    <citation type="submission" date="2017-06" db="EMBL/GenBank/DDBJ databases">
        <authorList>
            <person name="Kim H.J."/>
            <person name="Triplett B.A."/>
        </authorList>
    </citation>
    <scope>NUCLEOTIDE SEQUENCE [LARGE SCALE GENOMIC DNA]</scope>
    <source>
        <strain evidence="3 4">U15</strain>
    </source>
</reference>
<organism evidence="3 4">
    <name type="scientific">Noviherbaspirillum humi</name>
    <dbReference type="NCBI Taxonomy" id="1688639"/>
    <lineage>
        <taxon>Bacteria</taxon>
        <taxon>Pseudomonadati</taxon>
        <taxon>Pseudomonadota</taxon>
        <taxon>Betaproteobacteria</taxon>
        <taxon>Burkholderiales</taxon>
        <taxon>Oxalobacteraceae</taxon>
        <taxon>Noviherbaspirillum</taxon>
    </lineage>
</organism>
<dbReference type="PANTHER" id="PTHR21198:SF7">
    <property type="entry name" value="ASPARTATE-GLUTAMATE RACEMASE FAMILY"/>
    <property type="match status" value="1"/>
</dbReference>
<dbReference type="EMBL" id="FZOT01000002">
    <property type="protein sequence ID" value="SNS41788.1"/>
    <property type="molecule type" value="Genomic_DNA"/>
</dbReference>
<dbReference type="InterPro" id="IPR001920">
    <property type="entry name" value="Asp/Glu_race"/>
</dbReference>
<evidence type="ECO:0000313" key="3">
    <source>
        <dbReference type="EMBL" id="SNS41788.1"/>
    </source>
</evidence>
<keyword evidence="4" id="KW-1185">Reference proteome</keyword>
<proteinExistence type="inferred from homology"/>
<dbReference type="Pfam" id="PF01177">
    <property type="entry name" value="Asp_Glu_race"/>
    <property type="match status" value="1"/>
</dbReference>